<feature type="region of interest" description="Disordered" evidence="3">
    <location>
        <begin position="723"/>
        <end position="750"/>
    </location>
</feature>
<gene>
    <name evidence="5" type="ORF">PFAG_02573</name>
</gene>
<feature type="compositionally biased region" description="Basic and acidic residues" evidence="3">
    <location>
        <begin position="727"/>
        <end position="750"/>
    </location>
</feature>
<dbReference type="PANTHER" id="PTHR23115">
    <property type="entry name" value="TRANSLATION FACTOR"/>
    <property type="match status" value="1"/>
</dbReference>
<dbReference type="Pfam" id="PF00009">
    <property type="entry name" value="GTP_EFTU"/>
    <property type="match status" value="1"/>
</dbReference>
<protein>
    <recommendedName>
        <fullName evidence="4">Tr-type G domain-containing protein</fullName>
    </recommendedName>
</protein>
<dbReference type="Gene3D" id="3.40.50.300">
    <property type="entry name" value="P-loop containing nucleotide triphosphate hydrolases"/>
    <property type="match status" value="1"/>
</dbReference>
<dbReference type="EMBL" id="KE123493">
    <property type="protein sequence ID" value="EUT86114.1"/>
    <property type="molecule type" value="Genomic_DNA"/>
</dbReference>
<dbReference type="GO" id="GO:0003924">
    <property type="term" value="F:GTPase activity"/>
    <property type="evidence" value="ECO:0007669"/>
    <property type="project" value="InterPro"/>
</dbReference>
<proteinExistence type="predicted"/>
<sequence>MSNKRRGKSLLYDDYDDDFEDYDNYDEKEYCEFDFKEKKKTANIKQEKGSNKKKENNNNVKNDPIKKKENINKITNDAIKKKENINKITNDTIKKKENINNVTNDPIKKKENINNINKITNDTIKKKENINNVTNDPIKKKENINNATNDIIKKKENIITLQNIKDNNKYIMLNTLNVLVLGHIDAGKSTLIGALLYNLNYVSEQTIKKYEHVRESAKYTYILDEEEDERERNITLFNKRKEFYIYYTKDDIKLAYDIIRNENDYNNDEQEKQNIGKYTNKNIYVNKNIFEDFYKRKVIHDDVICIKKINIFDTPGHNELVNNLHTCSFYADCAILVVDGNNIYNKKNDETYRNVCILKSVGINNVIIVINKLDLFDYDIKVFQHICSIIKSYFECPKNDSIYEFLFNHNFHVHKKCLQNKNIQTLLQRNLLFTPVSAYKNKNIVNFEQNEHIPLFNNYLCLYNQIKFMNIKKDLFFFKVCEQILDEQKKDSFPLNSYYNFVKNNNHLFFANNIFFDFDKETNQLNSIKNVTNEVNHSVGVVQDFTQSNNMIKATIKILHGYLKTKGIAYTLLPWKENVTIKKIEAKNDIFYKFINIDYFSILIANTPNIINIMKNILLPQLKNLTILNNKNEHKEGNKSNTCKEQNYNISSSNIIKHKNNLDQNNFFLLNTIENISELAKYCSLQNEHLNITNDIIDNVYLKIDDNKINNGCVLINSETLENEEEQQNKENKTNKENKDNKENKTNKENKEKCNLSFNTIHNNNFHVIPCNKFKVLIKLNEIRIPLIIGRQYLFYSLNFAHSVTVTNIFSLYKKNVSSNSDHLSISSNKLKFADNKNITDIENYQKSFNKNSDNNNFTFYEKIDNKKCLRSHDIGIIEIQVNNNSLICAQYFREEFKYFISLDTPFFNIYDFLFFTISPLSRFILSEENQIIASGLILTKS</sequence>
<dbReference type="AlphaFoldDB" id="W7FYU4"/>
<dbReference type="SUPFAM" id="SSF52540">
    <property type="entry name" value="P-loop containing nucleoside triphosphate hydrolases"/>
    <property type="match status" value="1"/>
</dbReference>
<dbReference type="Proteomes" id="UP000030666">
    <property type="component" value="Unassembled WGS sequence"/>
</dbReference>
<dbReference type="OrthoDB" id="342024at2759"/>
<evidence type="ECO:0000256" key="2">
    <source>
        <dbReference type="ARBA" id="ARBA00023134"/>
    </source>
</evidence>
<dbReference type="InterPro" id="IPR027417">
    <property type="entry name" value="P-loop_NTPase"/>
</dbReference>
<feature type="region of interest" description="Disordered" evidence="3">
    <location>
        <begin position="41"/>
        <end position="67"/>
    </location>
</feature>
<reference evidence="5" key="1">
    <citation type="submission" date="2013-02" db="EMBL/GenBank/DDBJ databases">
        <title>The Genome Sequence of Plasmodium falciparum Santa Lucia.</title>
        <authorList>
            <consortium name="The Broad Institute Genome Sequencing Platform"/>
            <consortium name="The Broad Institute Genome Sequencing Center for Infectious Disease"/>
            <person name="Neafsey D."/>
            <person name="Cheeseman I."/>
            <person name="Volkman S."/>
            <person name="Adams J."/>
            <person name="Walker B."/>
            <person name="Young S.K."/>
            <person name="Zeng Q."/>
            <person name="Gargeya S."/>
            <person name="Fitzgerald M."/>
            <person name="Haas B."/>
            <person name="Abouelleil A."/>
            <person name="Alvarado L."/>
            <person name="Arachchi H.M."/>
            <person name="Berlin A.M."/>
            <person name="Chapman S.B."/>
            <person name="Dewar J."/>
            <person name="Goldberg J."/>
            <person name="Griggs A."/>
            <person name="Gujja S."/>
            <person name="Hansen M."/>
            <person name="Howarth C."/>
            <person name="Imamovic A."/>
            <person name="Larimer J."/>
            <person name="McCowan C."/>
            <person name="Murphy C."/>
            <person name="Neiman D."/>
            <person name="Pearson M."/>
            <person name="Priest M."/>
            <person name="Roberts A."/>
            <person name="Saif S."/>
            <person name="Shea T."/>
            <person name="Sisk P."/>
            <person name="Sykes S."/>
            <person name="Wortman J."/>
            <person name="Nusbaum C."/>
            <person name="Birren B."/>
        </authorList>
    </citation>
    <scope>NUCLEOTIDE SEQUENCE [LARGE SCALE GENOMIC DNA]</scope>
    <source>
        <strain evidence="5">Santa Lucia</strain>
    </source>
</reference>
<dbReference type="Gene3D" id="2.40.30.10">
    <property type="entry name" value="Translation factors"/>
    <property type="match status" value="1"/>
</dbReference>
<dbReference type="InterPro" id="IPR000795">
    <property type="entry name" value="T_Tr_GTP-bd_dom"/>
</dbReference>
<evidence type="ECO:0000313" key="5">
    <source>
        <dbReference type="EMBL" id="EUT86114.1"/>
    </source>
</evidence>
<feature type="domain" description="Tr-type G" evidence="4">
    <location>
        <begin position="173"/>
        <end position="439"/>
    </location>
</feature>
<organism evidence="5">
    <name type="scientific">Plasmodium falciparum Santa Lucia</name>
    <dbReference type="NCBI Taxonomy" id="478859"/>
    <lineage>
        <taxon>Eukaryota</taxon>
        <taxon>Sar</taxon>
        <taxon>Alveolata</taxon>
        <taxon>Apicomplexa</taxon>
        <taxon>Aconoidasida</taxon>
        <taxon>Haemosporida</taxon>
        <taxon>Plasmodiidae</taxon>
        <taxon>Plasmodium</taxon>
        <taxon>Plasmodium (Laverania)</taxon>
    </lineage>
</organism>
<evidence type="ECO:0000256" key="1">
    <source>
        <dbReference type="ARBA" id="ARBA00022741"/>
    </source>
</evidence>
<keyword evidence="2" id="KW-0342">GTP-binding</keyword>
<name>W7FYU4_PLAFA</name>
<feature type="compositionally biased region" description="Basic and acidic residues" evidence="3">
    <location>
        <begin position="45"/>
        <end position="56"/>
    </location>
</feature>
<accession>W7FYU4</accession>
<evidence type="ECO:0000256" key="3">
    <source>
        <dbReference type="SAM" id="MobiDB-lite"/>
    </source>
</evidence>
<keyword evidence="1" id="KW-0547">Nucleotide-binding</keyword>
<dbReference type="InterPro" id="IPR050100">
    <property type="entry name" value="TRAFAC_GTPase_members"/>
</dbReference>
<dbReference type="PROSITE" id="PS51722">
    <property type="entry name" value="G_TR_2"/>
    <property type="match status" value="1"/>
</dbReference>
<dbReference type="GO" id="GO:0005525">
    <property type="term" value="F:GTP binding"/>
    <property type="evidence" value="ECO:0007669"/>
    <property type="project" value="UniProtKB-KW"/>
</dbReference>
<evidence type="ECO:0000259" key="4">
    <source>
        <dbReference type="PROSITE" id="PS51722"/>
    </source>
</evidence>